<protein>
    <submittedName>
        <fullName evidence="1">Uncharacterized protein</fullName>
    </submittedName>
</protein>
<gene>
    <name evidence="1" type="primary">Acey_s0162.g3424</name>
    <name evidence="1" type="ORF">Y032_0162g3424</name>
</gene>
<comment type="caution">
    <text evidence="1">The sequence shown here is derived from an EMBL/GenBank/DDBJ whole genome shotgun (WGS) entry which is preliminary data.</text>
</comment>
<reference evidence="2" key="1">
    <citation type="journal article" date="2015" name="Nat. Genet.">
        <title>The genome and transcriptome of the zoonotic hookworm Ancylostoma ceylanicum identify infection-specific gene families.</title>
        <authorList>
            <person name="Schwarz E.M."/>
            <person name="Hu Y."/>
            <person name="Antoshechkin I."/>
            <person name="Miller M.M."/>
            <person name="Sternberg P.W."/>
            <person name="Aroian R.V."/>
        </authorList>
    </citation>
    <scope>NUCLEOTIDE SEQUENCE</scope>
    <source>
        <strain evidence="2">HY135</strain>
    </source>
</reference>
<name>A0A016SY36_9BILA</name>
<accession>A0A016SY36</accession>
<dbReference type="Proteomes" id="UP000024635">
    <property type="component" value="Unassembled WGS sequence"/>
</dbReference>
<sequence>MIVNARKHKVYLKRVLPTYISFCRPLPPSILTEPVTIKETECRLYAVSSCTSEYEATYREESEDDEGGYARIPAKHRSLDDDVQENYKPIGGLRRVDAYSNLLDRSFYMSVPTIKPPPLPTEELDEETLIVLDSKGHEFWELEIPRGDVSVDNGPAASDETTLLLEVEPAQLDQTFIEEVTIYADPTPEPCHAANKTFIFVDKAASLLWSLFMSKSIAV</sequence>
<proteinExistence type="predicted"/>
<dbReference type="EMBL" id="JARK01001498">
    <property type="protein sequence ID" value="EYB95244.1"/>
    <property type="molecule type" value="Genomic_DNA"/>
</dbReference>
<evidence type="ECO:0000313" key="1">
    <source>
        <dbReference type="EMBL" id="EYB95244.1"/>
    </source>
</evidence>
<keyword evidence="2" id="KW-1185">Reference proteome</keyword>
<dbReference type="OrthoDB" id="40048at2759"/>
<dbReference type="AlphaFoldDB" id="A0A016SY36"/>
<evidence type="ECO:0000313" key="2">
    <source>
        <dbReference type="Proteomes" id="UP000024635"/>
    </source>
</evidence>
<organism evidence="1 2">
    <name type="scientific">Ancylostoma ceylanicum</name>
    <dbReference type="NCBI Taxonomy" id="53326"/>
    <lineage>
        <taxon>Eukaryota</taxon>
        <taxon>Metazoa</taxon>
        <taxon>Ecdysozoa</taxon>
        <taxon>Nematoda</taxon>
        <taxon>Chromadorea</taxon>
        <taxon>Rhabditida</taxon>
        <taxon>Rhabditina</taxon>
        <taxon>Rhabditomorpha</taxon>
        <taxon>Strongyloidea</taxon>
        <taxon>Ancylostomatidae</taxon>
        <taxon>Ancylostomatinae</taxon>
        <taxon>Ancylostoma</taxon>
    </lineage>
</organism>